<dbReference type="GO" id="GO:0003682">
    <property type="term" value="F:chromatin binding"/>
    <property type="evidence" value="ECO:0007669"/>
    <property type="project" value="TreeGrafter"/>
</dbReference>
<comment type="caution">
    <text evidence="2">The sequence shown here is derived from an EMBL/GenBank/DDBJ whole genome shotgun (WGS) entry which is preliminary data.</text>
</comment>
<sequence length="238" mass="26076">MAAKGSLPAAAGSVVVPYGHLVGSERWRGSEIARGLQGKTKLIFEDGLGLVDFHLSNRICVLYVSEADLVAGDEFKRRLVRFRNASSLGGIVIVEKTPISEQYFSAVQKLVVLQLGMALLPVANQEEASQLITQLVSSVERLRIVCHSVITCFRKLKRVREQSKDHSSNPFLRKQCSQLAEASVFRTVQQIPGVGKTKALLLLQQFGSIHQICNASVRELELVVGQTVAKQIHAFLGS</sequence>
<feature type="domain" description="Fanconi anemia core complex-associated protein 24 pseudonuclease" evidence="1">
    <location>
        <begin position="14"/>
        <end position="137"/>
    </location>
</feature>
<dbReference type="InterPro" id="IPR040646">
    <property type="entry name" value="PND"/>
</dbReference>
<evidence type="ECO:0000259" key="1">
    <source>
        <dbReference type="Pfam" id="PF17949"/>
    </source>
</evidence>
<evidence type="ECO:0000313" key="3">
    <source>
        <dbReference type="Proteomes" id="UP000198323"/>
    </source>
</evidence>
<dbReference type="Proteomes" id="UP000198323">
    <property type="component" value="Unassembled WGS sequence"/>
</dbReference>
<dbReference type="EMBL" id="MCFN01000031">
    <property type="protein sequence ID" value="OXB67762.1"/>
    <property type="molecule type" value="Genomic_DNA"/>
</dbReference>
<dbReference type="Pfam" id="PF14520">
    <property type="entry name" value="HHH_5"/>
    <property type="match status" value="1"/>
</dbReference>
<dbReference type="GO" id="GO:0043240">
    <property type="term" value="C:Fanconi anaemia nuclear complex"/>
    <property type="evidence" value="ECO:0007669"/>
    <property type="project" value="InterPro"/>
</dbReference>
<dbReference type="FunFam" id="3.40.50.10130:FF:000006">
    <property type="entry name" value="Fanconi anemia core complex-associated protein 24"/>
    <property type="match status" value="1"/>
</dbReference>
<gene>
    <name evidence="2" type="ORF">ASZ78_010364</name>
</gene>
<dbReference type="Pfam" id="PF17949">
    <property type="entry name" value="PND"/>
    <property type="match status" value="1"/>
</dbReference>
<dbReference type="PANTHER" id="PTHR31786">
    <property type="entry name" value="FANCONI ANEMIA CORE COMPLEX-ASSOCIATED PROTEIN 24"/>
    <property type="match status" value="1"/>
</dbReference>
<dbReference type="GO" id="GO:0036297">
    <property type="term" value="P:interstrand cross-link repair"/>
    <property type="evidence" value="ECO:0007669"/>
    <property type="project" value="InterPro"/>
</dbReference>
<proteinExistence type="predicted"/>
<dbReference type="OrthoDB" id="5975714at2759"/>
<reference evidence="2 3" key="1">
    <citation type="submission" date="2016-07" db="EMBL/GenBank/DDBJ databases">
        <title>Disparate Historic Effective Population Sizes Predicted by Modern Levels of Genome Diversity for the Scaled Quail (Callipepla squamata) and the Northern Bobwhite (Colinus virginianus): Inferences from First and Second Generation Draft Genome Assemblies for Sympatric New World Quail.</title>
        <authorList>
            <person name="Oldeschulte D.L."/>
            <person name="Halley Y.A."/>
            <person name="Bhattarai E.K."/>
            <person name="Brashear W.A."/>
            <person name="Hill J."/>
            <person name="Metz R.P."/>
            <person name="Johnson C.D."/>
            <person name="Rollins D."/>
            <person name="Peterson M.J."/>
            <person name="Bickhart D.M."/>
            <person name="Decker J.E."/>
            <person name="Seabury C.M."/>
        </authorList>
    </citation>
    <scope>NUCLEOTIDE SEQUENCE [LARGE SCALE GENOMIC DNA]</scope>
    <source>
        <strain evidence="2 3">Texas</strain>
        <tissue evidence="2">Leg muscle</tissue>
    </source>
</reference>
<protein>
    <recommendedName>
        <fullName evidence="1">Fanconi anemia core complex-associated protein 24 pseudonuclease domain-containing protein</fullName>
    </recommendedName>
</protein>
<dbReference type="CDD" id="cd20076">
    <property type="entry name" value="XPF_nuclease_FAAP24"/>
    <property type="match status" value="1"/>
</dbReference>
<dbReference type="SUPFAM" id="SSF47781">
    <property type="entry name" value="RuvA domain 2-like"/>
    <property type="match status" value="1"/>
</dbReference>
<organism evidence="2 3">
    <name type="scientific">Callipepla squamata</name>
    <name type="common">Scaled quail</name>
    <dbReference type="NCBI Taxonomy" id="9009"/>
    <lineage>
        <taxon>Eukaryota</taxon>
        <taxon>Metazoa</taxon>
        <taxon>Chordata</taxon>
        <taxon>Craniata</taxon>
        <taxon>Vertebrata</taxon>
        <taxon>Euteleostomi</taxon>
        <taxon>Archelosauria</taxon>
        <taxon>Archosauria</taxon>
        <taxon>Dinosauria</taxon>
        <taxon>Saurischia</taxon>
        <taxon>Theropoda</taxon>
        <taxon>Coelurosauria</taxon>
        <taxon>Aves</taxon>
        <taxon>Neognathae</taxon>
        <taxon>Galloanserae</taxon>
        <taxon>Galliformes</taxon>
        <taxon>Odontophoridae</taxon>
        <taxon>Callipepla</taxon>
    </lineage>
</organism>
<dbReference type="AlphaFoldDB" id="A0A226NJZ7"/>
<keyword evidence="3" id="KW-1185">Reference proteome</keyword>
<accession>A0A226NJZ7</accession>
<dbReference type="Gene3D" id="1.10.150.20">
    <property type="entry name" value="5' to 3' exonuclease, C-terminal subdomain"/>
    <property type="match status" value="1"/>
</dbReference>
<dbReference type="FunFam" id="1.10.150.20:FF:000156">
    <property type="entry name" value="FA core complex associated protein 24"/>
    <property type="match status" value="1"/>
</dbReference>
<dbReference type="PANTHER" id="PTHR31786:SF2">
    <property type="entry name" value="FANCONI ANEMIA CORE COMPLEX-ASSOCIATED PROTEIN 24"/>
    <property type="match status" value="1"/>
</dbReference>
<evidence type="ECO:0000313" key="2">
    <source>
        <dbReference type="EMBL" id="OXB67762.1"/>
    </source>
</evidence>
<dbReference type="InterPro" id="IPR026985">
    <property type="entry name" value="FAAP24"/>
</dbReference>
<dbReference type="STRING" id="9009.A0A226NJZ7"/>
<dbReference type="InterPro" id="IPR010994">
    <property type="entry name" value="RuvA_2-like"/>
</dbReference>
<name>A0A226NJZ7_CALSU</name>
<dbReference type="Gene3D" id="3.40.50.10130">
    <property type="match status" value="1"/>
</dbReference>